<proteinExistence type="predicted"/>
<evidence type="ECO:0000256" key="1">
    <source>
        <dbReference type="SAM" id="MobiDB-lite"/>
    </source>
</evidence>
<sequence length="380" mass="42887">MDASRHYPPPDFSSPPPSSFQQPQPCNSSFYPGMWSWTESPTEPAWSPGPGWCHGAGHGYQPGRRNYGQPRHYGNRKEPEFSFFCDTCDRGFKIQEKYDEHVSQHVKCLVPDCSFMAHEKIVSIHWKNNHAPGAKRIKLDTHEEIEKWREERRRNYPTLQNIQKKKVIMEMREETGGVLETAQFGYVYAWKKDSLKTLFVNSLFTLIVLVDSDKEDSAAANATTNGLVVVPKQMSSALGSLLANYGSTSGSESEEEPEGELTNIRHERNVLLQCVRYVVRNNFFGLEVKPQHQHRTLPAANNDTKIHTISHSHSLSSGSVSSKADSGRSIACSEQTEGRIIQNQDEIQDSLPQDCTTTDEISSASNMYEDEIWESPGTAF</sequence>
<dbReference type="InterPro" id="IPR013087">
    <property type="entry name" value="Znf_C2H2_type"/>
</dbReference>
<dbReference type="Proteomes" id="UP000694680">
    <property type="component" value="Chromosome 2"/>
</dbReference>
<dbReference type="AlphaFoldDB" id="A0A8C5EEY3"/>
<feature type="region of interest" description="Disordered" evidence="1">
    <location>
        <begin position="1"/>
        <end position="27"/>
    </location>
</feature>
<dbReference type="GO" id="GO:0003723">
    <property type="term" value="F:RNA binding"/>
    <property type="evidence" value="ECO:0007669"/>
    <property type="project" value="InterPro"/>
</dbReference>
<feature type="compositionally biased region" description="Pro residues" evidence="1">
    <location>
        <begin position="7"/>
        <end position="18"/>
    </location>
</feature>
<feature type="region of interest" description="Disordered" evidence="1">
    <location>
        <begin position="310"/>
        <end position="331"/>
    </location>
</feature>
<dbReference type="InterPro" id="IPR039136">
    <property type="entry name" value="NUFIP1-like"/>
</dbReference>
<dbReference type="PANTHER" id="PTHR13309">
    <property type="entry name" value="NUCLEAR FRAGILE X MENTAL RETARDATION PROTEIN INTERACTING PROTEIN 1"/>
    <property type="match status" value="1"/>
</dbReference>
<dbReference type="GO" id="GO:0000492">
    <property type="term" value="P:box C/D snoRNP assembly"/>
    <property type="evidence" value="ECO:0007669"/>
    <property type="project" value="TreeGrafter"/>
</dbReference>
<name>A0A8C5EEY3_GOUWI</name>
<dbReference type="GO" id="GO:0005634">
    <property type="term" value="C:nucleus"/>
    <property type="evidence" value="ECO:0007669"/>
    <property type="project" value="TreeGrafter"/>
</dbReference>
<dbReference type="InterPro" id="IPR019496">
    <property type="entry name" value="NUFIP1_cons_dom"/>
</dbReference>
<feature type="compositionally biased region" description="Low complexity" evidence="1">
    <location>
        <begin position="311"/>
        <end position="329"/>
    </location>
</feature>
<dbReference type="Ensembl" id="ENSGWIT00000022691.1">
    <property type="protein sequence ID" value="ENSGWIP00000020663.1"/>
    <property type="gene ID" value="ENSGWIG00000011182.1"/>
</dbReference>
<keyword evidence="4" id="KW-1185">Reference proteome</keyword>
<evidence type="ECO:0000259" key="2">
    <source>
        <dbReference type="PROSITE" id="PS00028"/>
    </source>
</evidence>
<dbReference type="Pfam" id="PF10453">
    <property type="entry name" value="NUFIP1"/>
    <property type="match status" value="1"/>
</dbReference>
<reference evidence="3" key="3">
    <citation type="submission" date="2025-09" db="UniProtKB">
        <authorList>
            <consortium name="Ensembl"/>
        </authorList>
    </citation>
    <scope>IDENTIFICATION</scope>
</reference>
<evidence type="ECO:0000313" key="3">
    <source>
        <dbReference type="Ensembl" id="ENSGWIP00000020663.1"/>
    </source>
</evidence>
<reference evidence="3" key="1">
    <citation type="submission" date="2020-06" db="EMBL/GenBank/DDBJ databases">
        <authorList>
            <consortium name="Wellcome Sanger Institute Data Sharing"/>
        </authorList>
    </citation>
    <scope>NUCLEOTIDE SEQUENCE [LARGE SCALE GENOMIC DNA]</scope>
</reference>
<protein>
    <recommendedName>
        <fullName evidence="2">C2H2-type domain-containing protein</fullName>
    </recommendedName>
</protein>
<gene>
    <name evidence="3" type="primary">nufip1</name>
</gene>
<evidence type="ECO:0000313" key="4">
    <source>
        <dbReference type="Proteomes" id="UP000694680"/>
    </source>
</evidence>
<feature type="domain" description="C2H2-type" evidence="2">
    <location>
        <begin position="85"/>
        <end position="105"/>
    </location>
</feature>
<reference evidence="3" key="2">
    <citation type="submission" date="2025-08" db="UniProtKB">
        <authorList>
            <consortium name="Ensembl"/>
        </authorList>
    </citation>
    <scope>IDENTIFICATION</scope>
</reference>
<accession>A0A8C5EEY3</accession>
<dbReference type="PANTHER" id="PTHR13309:SF0">
    <property type="entry name" value="FMR1-INTERACTING PROTEIN NUFIP1"/>
    <property type="match status" value="1"/>
</dbReference>
<organism evidence="3 4">
    <name type="scientific">Gouania willdenowi</name>
    <name type="common">Blunt-snouted clingfish</name>
    <name type="synonym">Lepadogaster willdenowi</name>
    <dbReference type="NCBI Taxonomy" id="441366"/>
    <lineage>
        <taxon>Eukaryota</taxon>
        <taxon>Metazoa</taxon>
        <taxon>Chordata</taxon>
        <taxon>Craniata</taxon>
        <taxon>Vertebrata</taxon>
        <taxon>Euteleostomi</taxon>
        <taxon>Actinopterygii</taxon>
        <taxon>Neopterygii</taxon>
        <taxon>Teleostei</taxon>
        <taxon>Neoteleostei</taxon>
        <taxon>Acanthomorphata</taxon>
        <taxon>Ovalentaria</taxon>
        <taxon>Blenniimorphae</taxon>
        <taxon>Blenniiformes</taxon>
        <taxon>Gobiesocoidei</taxon>
        <taxon>Gobiesocidae</taxon>
        <taxon>Gobiesocinae</taxon>
        <taxon>Gouania</taxon>
    </lineage>
</organism>
<dbReference type="PROSITE" id="PS00028">
    <property type="entry name" value="ZINC_FINGER_C2H2_1"/>
    <property type="match status" value="1"/>
</dbReference>